<feature type="transmembrane region" description="Helical" evidence="2">
    <location>
        <begin position="208"/>
        <end position="235"/>
    </location>
</feature>
<keyword evidence="2" id="KW-0812">Transmembrane</keyword>
<evidence type="ECO:0000313" key="4">
    <source>
        <dbReference type="Proteomes" id="UP000031202"/>
    </source>
</evidence>
<feature type="transmembrane region" description="Helical" evidence="2">
    <location>
        <begin position="255"/>
        <end position="275"/>
    </location>
</feature>
<keyword evidence="2" id="KW-0472">Membrane</keyword>
<gene>
    <name evidence="3" type="ORF">RM52_11120</name>
</gene>
<comment type="caution">
    <text evidence="3">The sequence shown here is derived from an EMBL/GenBank/DDBJ whole genome shotgun (WGS) entry which is preliminary data.</text>
</comment>
<reference evidence="3 4" key="1">
    <citation type="submission" date="2014-12" db="EMBL/GenBank/DDBJ databases">
        <title>Genome sequencing of Microbacterium hominis TPW29.</title>
        <authorList>
            <person name="Tan P.W."/>
            <person name="Chan K.-G."/>
        </authorList>
    </citation>
    <scope>NUCLEOTIDE SEQUENCE [LARGE SCALE GENOMIC DNA]</scope>
    <source>
        <strain evidence="3 4">TPW29</strain>
    </source>
</reference>
<keyword evidence="2" id="KW-1133">Transmembrane helix</keyword>
<proteinExistence type="predicted"/>
<feature type="compositionally biased region" description="Polar residues" evidence="1">
    <location>
        <begin position="108"/>
        <end position="124"/>
    </location>
</feature>
<organism evidence="3 4">
    <name type="scientific">Microbacterium hominis</name>
    <dbReference type="NCBI Taxonomy" id="162426"/>
    <lineage>
        <taxon>Bacteria</taxon>
        <taxon>Bacillati</taxon>
        <taxon>Actinomycetota</taxon>
        <taxon>Actinomycetes</taxon>
        <taxon>Micrococcales</taxon>
        <taxon>Microbacteriaceae</taxon>
        <taxon>Microbacterium</taxon>
    </lineage>
</organism>
<sequence length="468" mass="49158">MTMAPIGGDVAGIRGHASRYSSTARAVSEAVEMLQAVIDASQQETSDAVEALAGTIGDTKTYLSRIRERYEVAGSALSDFANELEQAQQQAAGAIAAHDDAQRRHTYAQRNLSEAREATQQTVDPNELAEATDAARRYSSMSTTAASDLSQAQAAYDAALQRVQRAGDAAASTISQTVSSDSLNDSWWDNVLDWVNQNAEWLKVVKDILTVVTAIVGVLSIFFPVLAPIALGLAVLSMGLSFLLASSGDGSWFDFALDAIGVLTFGVGSAALAGIKLGTVALRGGRAATLAVRSPGMVWGNGARQVIGNLLDRGLVGSIRQPMRMVAEESASVLSARPNLAQVVTHWGDDAIKGIRESDSIIISEFDQIASQARLGAGGVVDNLVTNGVDSLKNVVGTMGKIGTALDRYNMVGVGLHLSEYGVNQIQDKLGVQTPLGTLTTGLNEVYGFVPGLFEAPMGADWRSASTP</sequence>
<dbReference type="AlphaFoldDB" id="A0A0B4C7K8"/>
<protein>
    <submittedName>
        <fullName evidence="3">Uncharacterized protein</fullName>
    </submittedName>
</protein>
<feature type="region of interest" description="Disordered" evidence="1">
    <location>
        <begin position="91"/>
        <end position="127"/>
    </location>
</feature>
<dbReference type="Proteomes" id="UP000031202">
    <property type="component" value="Unassembled WGS sequence"/>
</dbReference>
<dbReference type="RefSeq" id="WP_039416205.1">
    <property type="nucleotide sequence ID" value="NZ_JWSZ01000013.1"/>
</dbReference>
<evidence type="ECO:0000313" key="3">
    <source>
        <dbReference type="EMBL" id="KIC57034.1"/>
    </source>
</evidence>
<evidence type="ECO:0000256" key="2">
    <source>
        <dbReference type="SAM" id="Phobius"/>
    </source>
</evidence>
<dbReference type="EMBL" id="JWSZ01000013">
    <property type="protein sequence ID" value="KIC57034.1"/>
    <property type="molecule type" value="Genomic_DNA"/>
</dbReference>
<accession>A0A0B4C7K8</accession>
<evidence type="ECO:0000256" key="1">
    <source>
        <dbReference type="SAM" id="MobiDB-lite"/>
    </source>
</evidence>
<name>A0A0B4C7K8_9MICO</name>